<proteinExistence type="predicted"/>
<dbReference type="KEGG" id="uli:ETAA1_55390"/>
<sequence>MPKPLAKLSALEPGQHADFFAQLAEKTPRTTRDGKPFYVVRLRDPRRSVGVTVWADSPHFEECKQHWQPGMFFKVRGRYVEDEKYGPKVEVEQIRPVTDRDRADGFAEADFADPAPADGPFAELTALAAELADEPLRTLVQKILAAHADRLKVLPGSARTYYPFAGGWAVHTRNVARHALWLADRYAELFPDVMLNRDLVLAGALLHDVGRVAELDPTSPVPRPGVDGELFGHLLLGVELVREAARDVPDLNPELLRLLGHVIYSHLKTPEWGSPKLPAIPEVLIVHHADDLDAKFEMYARCLSAGGGDGAFTARDPVLGRPLLKGRTV</sequence>
<dbReference type="Pfam" id="PF01966">
    <property type="entry name" value="HD"/>
    <property type="match status" value="1"/>
</dbReference>
<dbReference type="InterPro" id="IPR050798">
    <property type="entry name" value="YhaM_exoribonuc/phosphodiest"/>
</dbReference>
<feature type="domain" description="HD/PDEase" evidence="2">
    <location>
        <begin position="164"/>
        <end position="304"/>
    </location>
</feature>
<dbReference type="InterPro" id="IPR006675">
    <property type="entry name" value="HDIG_dom"/>
</dbReference>
<dbReference type="GO" id="GO:0031125">
    <property type="term" value="P:rRNA 3'-end processing"/>
    <property type="evidence" value="ECO:0007669"/>
    <property type="project" value="TreeGrafter"/>
</dbReference>
<keyword evidence="4" id="KW-1185">Reference proteome</keyword>
<dbReference type="OrthoDB" id="9778453at2"/>
<dbReference type="PANTHER" id="PTHR37294:SF1">
    <property type="entry name" value="3'-5' EXORIBONUCLEASE YHAM"/>
    <property type="match status" value="1"/>
</dbReference>
<dbReference type="SMART" id="SM00471">
    <property type="entry name" value="HDc"/>
    <property type="match status" value="1"/>
</dbReference>
<dbReference type="EMBL" id="CP036273">
    <property type="protein sequence ID" value="QDU23538.1"/>
    <property type="molecule type" value="Genomic_DNA"/>
</dbReference>
<reference evidence="3 4" key="1">
    <citation type="submission" date="2019-02" db="EMBL/GenBank/DDBJ databases">
        <title>Deep-cultivation of Planctomycetes and their phenomic and genomic characterization uncovers novel biology.</title>
        <authorList>
            <person name="Wiegand S."/>
            <person name="Jogler M."/>
            <person name="Boedeker C."/>
            <person name="Pinto D."/>
            <person name="Vollmers J."/>
            <person name="Rivas-Marin E."/>
            <person name="Kohn T."/>
            <person name="Peeters S.H."/>
            <person name="Heuer A."/>
            <person name="Rast P."/>
            <person name="Oberbeckmann S."/>
            <person name="Bunk B."/>
            <person name="Jeske O."/>
            <person name="Meyerdierks A."/>
            <person name="Storesund J.E."/>
            <person name="Kallscheuer N."/>
            <person name="Luecker S."/>
            <person name="Lage O.M."/>
            <person name="Pohl T."/>
            <person name="Merkel B.J."/>
            <person name="Hornburger P."/>
            <person name="Mueller R.-W."/>
            <person name="Bruemmer F."/>
            <person name="Labrenz M."/>
            <person name="Spormann A.M."/>
            <person name="Op den Camp H."/>
            <person name="Overmann J."/>
            <person name="Amann R."/>
            <person name="Jetten M.S.M."/>
            <person name="Mascher T."/>
            <person name="Medema M.H."/>
            <person name="Devos D.P."/>
            <person name="Kaster A.-K."/>
            <person name="Ovreas L."/>
            <person name="Rohde M."/>
            <person name="Galperin M.Y."/>
            <person name="Jogler C."/>
        </authorList>
    </citation>
    <scope>NUCLEOTIDE SEQUENCE [LARGE SCALE GENOMIC DNA]</scope>
    <source>
        <strain evidence="3 4">ETA_A1</strain>
    </source>
</reference>
<dbReference type="SUPFAM" id="SSF109604">
    <property type="entry name" value="HD-domain/PDEase-like"/>
    <property type="match status" value="1"/>
</dbReference>
<keyword evidence="1 3" id="KW-0378">Hydrolase</keyword>
<dbReference type="RefSeq" id="WP_145243775.1">
    <property type="nucleotide sequence ID" value="NZ_CP036273.1"/>
</dbReference>
<gene>
    <name evidence="3" type="primary">yhaM_2</name>
    <name evidence="3" type="ORF">ETAA1_55390</name>
</gene>
<dbReference type="InterPro" id="IPR003607">
    <property type="entry name" value="HD/PDEase_dom"/>
</dbReference>
<dbReference type="Proteomes" id="UP000319576">
    <property type="component" value="Chromosome"/>
</dbReference>
<dbReference type="GO" id="GO:0016787">
    <property type="term" value="F:hydrolase activity"/>
    <property type="evidence" value="ECO:0007669"/>
    <property type="project" value="UniProtKB-KW"/>
</dbReference>
<dbReference type="NCBIfam" id="TIGR00277">
    <property type="entry name" value="HDIG"/>
    <property type="match status" value="1"/>
</dbReference>
<evidence type="ECO:0000256" key="1">
    <source>
        <dbReference type="ARBA" id="ARBA00022801"/>
    </source>
</evidence>
<protein>
    <submittedName>
        <fullName evidence="3">3'-5' exoribonuclease YhaM</fullName>
        <ecNumber evidence="3">3.1.-.-</ecNumber>
    </submittedName>
</protein>
<evidence type="ECO:0000313" key="4">
    <source>
        <dbReference type="Proteomes" id="UP000319576"/>
    </source>
</evidence>
<evidence type="ECO:0000313" key="3">
    <source>
        <dbReference type="EMBL" id="QDU23538.1"/>
    </source>
</evidence>
<dbReference type="Gene3D" id="1.10.3210.10">
    <property type="entry name" value="Hypothetical protein af1432"/>
    <property type="match status" value="1"/>
</dbReference>
<dbReference type="PANTHER" id="PTHR37294">
    <property type="entry name" value="3'-5' EXORIBONUCLEASE YHAM"/>
    <property type="match status" value="1"/>
</dbReference>
<evidence type="ECO:0000259" key="2">
    <source>
        <dbReference type="SMART" id="SM00471"/>
    </source>
</evidence>
<accession>A0A517Y1F8</accession>
<dbReference type="InterPro" id="IPR006674">
    <property type="entry name" value="HD_domain"/>
</dbReference>
<name>A0A517Y1F8_9BACT</name>
<dbReference type="CDD" id="cd00077">
    <property type="entry name" value="HDc"/>
    <property type="match status" value="1"/>
</dbReference>
<dbReference type="EC" id="3.1.-.-" evidence="3"/>
<organism evidence="3 4">
    <name type="scientific">Urbifossiella limnaea</name>
    <dbReference type="NCBI Taxonomy" id="2528023"/>
    <lineage>
        <taxon>Bacteria</taxon>
        <taxon>Pseudomonadati</taxon>
        <taxon>Planctomycetota</taxon>
        <taxon>Planctomycetia</taxon>
        <taxon>Gemmatales</taxon>
        <taxon>Gemmataceae</taxon>
        <taxon>Urbifossiella</taxon>
    </lineage>
</organism>
<dbReference type="AlphaFoldDB" id="A0A517Y1F8"/>